<organism evidence="1 2">
    <name type="scientific">Paramicrobacterium humi</name>
    <dbReference type="NCBI Taxonomy" id="640635"/>
    <lineage>
        <taxon>Bacteria</taxon>
        <taxon>Bacillati</taxon>
        <taxon>Actinomycetota</taxon>
        <taxon>Actinomycetes</taxon>
        <taxon>Micrococcales</taxon>
        <taxon>Microbacteriaceae</taxon>
        <taxon>Paramicrobacterium</taxon>
    </lineage>
</organism>
<accession>A0A1H4LMY7</accession>
<dbReference type="EMBL" id="FNRY01000001">
    <property type="protein sequence ID" value="SEB71645.1"/>
    <property type="molecule type" value="Genomic_DNA"/>
</dbReference>
<protein>
    <submittedName>
        <fullName evidence="1">Putative addiction module component, TIGR02574 family</fullName>
    </submittedName>
</protein>
<name>A0A1H4LMY7_9MICO</name>
<dbReference type="NCBIfam" id="TIGR02574">
    <property type="entry name" value="stabl_TIGR02574"/>
    <property type="match status" value="1"/>
</dbReference>
<dbReference type="Proteomes" id="UP000199183">
    <property type="component" value="Unassembled WGS sequence"/>
</dbReference>
<evidence type="ECO:0000313" key="1">
    <source>
        <dbReference type="EMBL" id="SEB71645.1"/>
    </source>
</evidence>
<proteinExistence type="predicted"/>
<dbReference type="Pfam" id="PF09720">
    <property type="entry name" value="Unstab_antitox"/>
    <property type="match status" value="1"/>
</dbReference>
<reference evidence="1 2" key="1">
    <citation type="submission" date="2016-10" db="EMBL/GenBank/DDBJ databases">
        <authorList>
            <person name="de Groot N.N."/>
        </authorList>
    </citation>
    <scope>NUCLEOTIDE SEQUENCE [LARGE SCALE GENOMIC DNA]</scope>
    <source>
        <strain evidence="1 2">DSM 21799</strain>
    </source>
</reference>
<dbReference type="AlphaFoldDB" id="A0A1H4LMY7"/>
<gene>
    <name evidence="1" type="ORF">SAMN04489806_1589</name>
</gene>
<sequence>MTLSELIEKARELAPADRVALAYELLDSVEEPEEPDPIVDAAWQKELRRRIEDIESGRVQLVDGRETMRIARERIAERRARQGA</sequence>
<dbReference type="InterPro" id="IPR013406">
    <property type="entry name" value="CHP02574_addiction_mod"/>
</dbReference>
<keyword evidence="2" id="KW-1185">Reference proteome</keyword>
<dbReference type="RefSeq" id="WP_176980769.1">
    <property type="nucleotide sequence ID" value="NZ_FNRY01000001.1"/>
</dbReference>
<evidence type="ECO:0000313" key="2">
    <source>
        <dbReference type="Proteomes" id="UP000199183"/>
    </source>
</evidence>